<feature type="signal peptide" evidence="1">
    <location>
        <begin position="1"/>
        <end position="19"/>
    </location>
</feature>
<evidence type="ECO:0000256" key="1">
    <source>
        <dbReference type="SAM" id="SignalP"/>
    </source>
</evidence>
<feature type="chain" id="PRO_5019301153" description="IgGFc-binding protein N-terminal domain-containing protein" evidence="1">
    <location>
        <begin position="20"/>
        <end position="275"/>
    </location>
</feature>
<keyword evidence="1" id="KW-0732">Signal</keyword>
<proteinExistence type="predicted"/>
<protein>
    <recommendedName>
        <fullName evidence="3">IgGFc-binding protein N-terminal domain-containing protein</fullName>
    </recommendedName>
</protein>
<name>A0A411DR59_CHRID</name>
<sequence>MMKKLLSTLLFSISLLATAQVGIKTESPKAKLDVNGDVNFRNKIGVFNSADNSVFHGNNDQILVSQGEGFPPMWKSLRIPEYEPNKFYLIYNNSFSDNTGITFTSSENSSVSMTSRGGTFTQGKQYSTLTNFKKIDGLSHVISVFSTQSKAYFQFETVVQADFGAAGSTDNSIDYACGIFVDDKLVNLRQRNLKAITTSYPFLTHTQIGIVDNLSKGDHTVSVACTRLGSYGASGTGNKLSIGTNVYSNINSFISQSSLKIDVYEVPEVFNTIIN</sequence>
<reference evidence="2" key="1">
    <citation type="submission" date="2019-01" db="EMBL/GenBank/DDBJ databases">
        <title>Whole Genome Sequencing for Putative Detection of Antimicrobial Resistance and Potential Virulence Factors in Chryseobacterium indologenes isolated from Nile Tilapia in Tanzania.</title>
        <authorList>
            <person name="Mwega E."/>
            <person name="Mutoloki S."/>
            <person name="Mugimba K."/>
            <person name="Colquhoun D."/>
            <person name="Mdegela R."/>
            <person name="Evensen O."/>
            <person name="Wasteson Y."/>
        </authorList>
    </citation>
    <scope>NUCLEOTIDE SEQUENCE [LARGE SCALE GENOMIC DNA]</scope>
    <source>
        <strain evidence="2">StR 01</strain>
    </source>
</reference>
<accession>A0A411DR59</accession>
<organism evidence="2">
    <name type="scientific">Chryseobacterium indologenes</name>
    <name type="common">Flavobacterium indologenes</name>
    <dbReference type="NCBI Taxonomy" id="253"/>
    <lineage>
        <taxon>Bacteria</taxon>
        <taxon>Pseudomonadati</taxon>
        <taxon>Bacteroidota</taxon>
        <taxon>Flavobacteriia</taxon>
        <taxon>Flavobacteriales</taxon>
        <taxon>Weeksellaceae</taxon>
        <taxon>Chryseobacterium group</taxon>
        <taxon>Chryseobacterium</taxon>
    </lineage>
</organism>
<evidence type="ECO:0008006" key="3">
    <source>
        <dbReference type="Google" id="ProtNLM"/>
    </source>
</evidence>
<dbReference type="EMBL" id="CP035532">
    <property type="protein sequence ID" value="QBA22866.1"/>
    <property type="molecule type" value="Genomic_DNA"/>
</dbReference>
<gene>
    <name evidence="2" type="ORF">EU348_17460</name>
</gene>
<evidence type="ECO:0000313" key="2">
    <source>
        <dbReference type="EMBL" id="QBA22866.1"/>
    </source>
</evidence>
<dbReference type="AlphaFoldDB" id="A0A411DR59"/>